<evidence type="ECO:0000313" key="8">
    <source>
        <dbReference type="EMBL" id="SHH18025.1"/>
    </source>
</evidence>
<dbReference type="STRING" id="299255.SAMN02745129_1373"/>
<feature type="transmembrane region" description="Helical" evidence="7">
    <location>
        <begin position="358"/>
        <end position="377"/>
    </location>
</feature>
<dbReference type="InterPro" id="IPR044878">
    <property type="entry name" value="UbiA_sf"/>
</dbReference>
<evidence type="ECO:0000256" key="4">
    <source>
        <dbReference type="ARBA" id="ARBA00022989"/>
    </source>
</evidence>
<keyword evidence="3 7" id="KW-0812">Transmembrane</keyword>
<dbReference type="GO" id="GO:0005886">
    <property type="term" value="C:plasma membrane"/>
    <property type="evidence" value="ECO:0007669"/>
    <property type="project" value="TreeGrafter"/>
</dbReference>
<dbReference type="PANTHER" id="PTHR11048">
    <property type="entry name" value="PRENYLTRANSFERASES"/>
    <property type="match status" value="1"/>
</dbReference>
<keyword evidence="8" id="KW-0808">Transferase</keyword>
<protein>
    <submittedName>
        <fullName evidence="8">4-hydroxybenzoate polyprenyltransferase</fullName>
    </submittedName>
</protein>
<dbReference type="GO" id="GO:0009247">
    <property type="term" value="P:glycolipid biosynthetic process"/>
    <property type="evidence" value="ECO:0007669"/>
    <property type="project" value="TreeGrafter"/>
</dbReference>
<dbReference type="SUPFAM" id="SSF56784">
    <property type="entry name" value="HAD-like"/>
    <property type="match status" value="1"/>
</dbReference>
<dbReference type="Proteomes" id="UP000184268">
    <property type="component" value="Unassembled WGS sequence"/>
</dbReference>
<feature type="compositionally biased region" description="Polar residues" evidence="6">
    <location>
        <begin position="1"/>
        <end position="13"/>
    </location>
</feature>
<dbReference type="InterPro" id="IPR039653">
    <property type="entry name" value="Prenyltransferase"/>
</dbReference>
<accession>A0A1M5QV75</accession>
<dbReference type="Gene3D" id="3.40.50.1000">
    <property type="entry name" value="HAD superfamily/HAD-like"/>
    <property type="match status" value="1"/>
</dbReference>
<feature type="transmembrane region" description="Helical" evidence="7">
    <location>
        <begin position="306"/>
        <end position="324"/>
    </location>
</feature>
<dbReference type="InterPro" id="IPR000537">
    <property type="entry name" value="UbiA_prenyltransferase"/>
</dbReference>
<feature type="transmembrane region" description="Helical" evidence="7">
    <location>
        <begin position="476"/>
        <end position="499"/>
    </location>
</feature>
<dbReference type="InterPro" id="IPR023214">
    <property type="entry name" value="HAD_sf"/>
</dbReference>
<keyword evidence="5 7" id="KW-0472">Membrane</keyword>
<feature type="region of interest" description="Disordered" evidence="6">
    <location>
        <begin position="1"/>
        <end position="20"/>
    </location>
</feature>
<feature type="transmembrane region" description="Helical" evidence="7">
    <location>
        <begin position="437"/>
        <end position="455"/>
    </location>
</feature>
<dbReference type="NCBIfam" id="NF006088">
    <property type="entry name" value="PRK08238.1"/>
    <property type="match status" value="1"/>
</dbReference>
<feature type="transmembrane region" description="Helical" evidence="7">
    <location>
        <begin position="281"/>
        <end position="300"/>
    </location>
</feature>
<dbReference type="GO" id="GO:0016765">
    <property type="term" value="F:transferase activity, transferring alkyl or aryl (other than methyl) groups"/>
    <property type="evidence" value="ECO:0007669"/>
    <property type="project" value="InterPro"/>
</dbReference>
<gene>
    <name evidence="8" type="ORF">SAMN02745129_1373</name>
</gene>
<evidence type="ECO:0000256" key="2">
    <source>
        <dbReference type="ARBA" id="ARBA00022475"/>
    </source>
</evidence>
<sequence>MATAYPVSSNASPQPERDETPIPLCVDLDGTLVKSDLLFEQLVRLIRKSPLSVFTLLFIVLRRGIANGKRWLAEHVQVDISTLPYHAPLLAYLEHEAQKRPIWLCTGSDQVIARQIADHIGLFTGVLASDGTTNRTGKRKSDLLCQRFGDGGFDYVGNEAQDFEVWPQARHALVVSRSAPFLERVRARFDVVKTFPLPPLRLADLVKSIRAHQWTKNALILLPILLAHGAPNPTLISQCLLAFFSFSLMASATYILNDLVDLESDRQNHNKRHRPYASGQIAIALGLILIPLLGLSSIALASQLPLSFALLLLAYTVTTLLYTFKFKGVPMLDVTLLSLLYTLRVVVGMVLVGEAWSFWLLAFSLFFFFSLALAKRVTEITNKLKRQPEVQSIRGYHPRDLSLLINLGGCSGLLSVLVIAMYVNGEKVQELYQYPQLLWLICPIMLFWVARFWLITIRGGLHEDPILFAVRDKMSLVMMCICISIVLSAAYGGSLYAVLF</sequence>
<dbReference type="Gene3D" id="1.10.357.140">
    <property type="entry name" value="UbiA prenyltransferase"/>
    <property type="match status" value="1"/>
</dbReference>
<dbReference type="EMBL" id="FQXG01000002">
    <property type="protein sequence ID" value="SHH18025.1"/>
    <property type="molecule type" value="Genomic_DNA"/>
</dbReference>
<dbReference type="PANTHER" id="PTHR11048:SF5">
    <property type="entry name" value="DECAPRENYL-PHOSPHATE PHOSPHORIBOSYLTRANSFERASE"/>
    <property type="match status" value="1"/>
</dbReference>
<keyword evidence="2" id="KW-1003">Cell membrane</keyword>
<evidence type="ECO:0000313" key="9">
    <source>
        <dbReference type="Proteomes" id="UP000184268"/>
    </source>
</evidence>
<name>A0A1M5QV75_9GAMM</name>
<evidence type="ECO:0000256" key="1">
    <source>
        <dbReference type="ARBA" id="ARBA00004141"/>
    </source>
</evidence>
<dbReference type="Pfam" id="PF01040">
    <property type="entry name" value="UbiA"/>
    <property type="match status" value="1"/>
</dbReference>
<dbReference type="InterPro" id="IPR036412">
    <property type="entry name" value="HAD-like_sf"/>
</dbReference>
<dbReference type="AlphaFoldDB" id="A0A1M5QV75"/>
<feature type="transmembrane region" description="Helical" evidence="7">
    <location>
        <begin position="403"/>
        <end position="425"/>
    </location>
</feature>
<comment type="subcellular location">
    <subcellularLocation>
        <location evidence="1">Membrane</location>
        <topology evidence="1">Multi-pass membrane protein</topology>
    </subcellularLocation>
</comment>
<feature type="transmembrane region" description="Helical" evidence="7">
    <location>
        <begin position="240"/>
        <end position="260"/>
    </location>
</feature>
<evidence type="ECO:0000256" key="3">
    <source>
        <dbReference type="ARBA" id="ARBA00022692"/>
    </source>
</evidence>
<organism evidence="8 9">
    <name type="scientific">Ferrimonas marina</name>
    <dbReference type="NCBI Taxonomy" id="299255"/>
    <lineage>
        <taxon>Bacteria</taxon>
        <taxon>Pseudomonadati</taxon>
        <taxon>Pseudomonadota</taxon>
        <taxon>Gammaproteobacteria</taxon>
        <taxon>Alteromonadales</taxon>
        <taxon>Ferrimonadaceae</taxon>
        <taxon>Ferrimonas</taxon>
    </lineage>
</organism>
<evidence type="ECO:0000256" key="5">
    <source>
        <dbReference type="ARBA" id="ARBA00023136"/>
    </source>
</evidence>
<evidence type="ECO:0000256" key="7">
    <source>
        <dbReference type="SAM" id="Phobius"/>
    </source>
</evidence>
<proteinExistence type="predicted"/>
<reference evidence="9" key="1">
    <citation type="submission" date="2016-11" db="EMBL/GenBank/DDBJ databases">
        <authorList>
            <person name="Varghese N."/>
            <person name="Submissions S."/>
        </authorList>
    </citation>
    <scope>NUCLEOTIDE SEQUENCE [LARGE SCALE GENOMIC DNA]</scope>
    <source>
        <strain evidence="9">DSM 16917</strain>
    </source>
</reference>
<feature type="transmembrane region" description="Helical" evidence="7">
    <location>
        <begin position="331"/>
        <end position="352"/>
    </location>
</feature>
<dbReference type="CDD" id="cd13963">
    <property type="entry name" value="PT_UbiA_2"/>
    <property type="match status" value="1"/>
</dbReference>
<evidence type="ECO:0000256" key="6">
    <source>
        <dbReference type="SAM" id="MobiDB-lite"/>
    </source>
</evidence>
<dbReference type="OrthoDB" id="9803632at2"/>
<keyword evidence="4 7" id="KW-1133">Transmembrane helix</keyword>
<dbReference type="RefSeq" id="WP_067658082.1">
    <property type="nucleotide sequence ID" value="NZ_FQXG01000002.1"/>
</dbReference>
<keyword evidence="9" id="KW-1185">Reference proteome</keyword>